<dbReference type="Gene3D" id="1.20.1250.20">
    <property type="entry name" value="MFS general substrate transporter like domains"/>
    <property type="match status" value="2"/>
</dbReference>
<dbReference type="FunFam" id="1.20.1250.20:FF:000013">
    <property type="entry name" value="MFS general substrate transporter"/>
    <property type="match status" value="1"/>
</dbReference>
<feature type="transmembrane region" description="Helical" evidence="6">
    <location>
        <begin position="140"/>
        <end position="161"/>
    </location>
</feature>
<dbReference type="RefSeq" id="XP_033668439.1">
    <property type="nucleotide sequence ID" value="XM_033816772.1"/>
</dbReference>
<feature type="transmembrane region" description="Helical" evidence="6">
    <location>
        <begin position="400"/>
        <end position="417"/>
    </location>
</feature>
<dbReference type="Pfam" id="PF07690">
    <property type="entry name" value="MFS_1"/>
    <property type="match status" value="1"/>
</dbReference>
<name>A0A6A6CN37_ZASCE</name>
<dbReference type="InterPro" id="IPR011701">
    <property type="entry name" value="MFS"/>
</dbReference>
<comment type="subcellular location">
    <subcellularLocation>
        <location evidence="1">Membrane</location>
        <topology evidence="1">Multi-pass membrane protein</topology>
    </subcellularLocation>
</comment>
<keyword evidence="5 6" id="KW-0472">Membrane</keyword>
<evidence type="ECO:0000256" key="4">
    <source>
        <dbReference type="ARBA" id="ARBA00022989"/>
    </source>
</evidence>
<feature type="transmembrane region" description="Helical" evidence="6">
    <location>
        <begin position="429"/>
        <end position="450"/>
    </location>
</feature>
<evidence type="ECO:0000256" key="6">
    <source>
        <dbReference type="SAM" id="Phobius"/>
    </source>
</evidence>
<dbReference type="OrthoDB" id="2250022at2759"/>
<keyword evidence="9" id="KW-1185">Reference proteome</keyword>
<dbReference type="InterPro" id="IPR020846">
    <property type="entry name" value="MFS_dom"/>
</dbReference>
<evidence type="ECO:0000259" key="7">
    <source>
        <dbReference type="PROSITE" id="PS50850"/>
    </source>
</evidence>
<keyword evidence="4 6" id="KW-1133">Transmembrane helix</keyword>
<evidence type="ECO:0000256" key="5">
    <source>
        <dbReference type="ARBA" id="ARBA00023136"/>
    </source>
</evidence>
<dbReference type="GO" id="GO:0016020">
    <property type="term" value="C:membrane"/>
    <property type="evidence" value="ECO:0007669"/>
    <property type="project" value="UniProtKB-SubCell"/>
</dbReference>
<dbReference type="InterPro" id="IPR036259">
    <property type="entry name" value="MFS_trans_sf"/>
</dbReference>
<protein>
    <recommendedName>
        <fullName evidence="7">Major facilitator superfamily (MFS) profile domain-containing protein</fullName>
    </recommendedName>
</protein>
<evidence type="ECO:0000256" key="1">
    <source>
        <dbReference type="ARBA" id="ARBA00004141"/>
    </source>
</evidence>
<organism evidence="8 9">
    <name type="scientific">Zasmidium cellare ATCC 36951</name>
    <dbReference type="NCBI Taxonomy" id="1080233"/>
    <lineage>
        <taxon>Eukaryota</taxon>
        <taxon>Fungi</taxon>
        <taxon>Dikarya</taxon>
        <taxon>Ascomycota</taxon>
        <taxon>Pezizomycotina</taxon>
        <taxon>Dothideomycetes</taxon>
        <taxon>Dothideomycetidae</taxon>
        <taxon>Mycosphaerellales</taxon>
        <taxon>Mycosphaerellaceae</taxon>
        <taxon>Zasmidium</taxon>
    </lineage>
</organism>
<dbReference type="EMBL" id="ML993593">
    <property type="protein sequence ID" value="KAF2167550.1"/>
    <property type="molecule type" value="Genomic_DNA"/>
</dbReference>
<feature type="transmembrane region" description="Helical" evidence="6">
    <location>
        <begin position="367"/>
        <end position="388"/>
    </location>
</feature>
<dbReference type="FunFam" id="1.20.1250.20:FF:000057">
    <property type="entry name" value="MFS general substrate transporter"/>
    <property type="match status" value="1"/>
</dbReference>
<dbReference type="PROSITE" id="PS50850">
    <property type="entry name" value="MFS"/>
    <property type="match status" value="1"/>
</dbReference>
<dbReference type="GO" id="GO:0022857">
    <property type="term" value="F:transmembrane transporter activity"/>
    <property type="evidence" value="ECO:0007669"/>
    <property type="project" value="InterPro"/>
</dbReference>
<feature type="transmembrane region" description="Helical" evidence="6">
    <location>
        <begin position="344"/>
        <end position="361"/>
    </location>
</feature>
<dbReference type="SUPFAM" id="SSF103473">
    <property type="entry name" value="MFS general substrate transporter"/>
    <property type="match status" value="1"/>
</dbReference>
<feature type="transmembrane region" description="Helical" evidence="6">
    <location>
        <begin position="83"/>
        <end position="105"/>
    </location>
</feature>
<dbReference type="AlphaFoldDB" id="A0A6A6CN37"/>
<feature type="transmembrane region" description="Helical" evidence="6">
    <location>
        <begin position="112"/>
        <end position="134"/>
    </location>
</feature>
<feature type="transmembrane region" description="Helical" evidence="6">
    <location>
        <begin position="205"/>
        <end position="228"/>
    </location>
</feature>
<dbReference type="Proteomes" id="UP000799537">
    <property type="component" value="Unassembled WGS sequence"/>
</dbReference>
<feature type="domain" description="Major facilitator superfamily (MFS) profile" evidence="7">
    <location>
        <begin position="46"/>
        <end position="455"/>
    </location>
</feature>
<feature type="transmembrane region" description="Helical" evidence="6">
    <location>
        <begin position="173"/>
        <end position="193"/>
    </location>
</feature>
<sequence>MVDDIDDLTKQDVAVHDLRVAAAQMMSEEEFRSIEKKLKWKLDVRCTGMLTFIYILNYLDRNNIAAAKVAGLEADLHLTSTQYSLALSILFVGYVLMQVPSNIFLTKLRPSLYLPACMAAWGTLSACTGAVQSAGGLTGVRFLLGLVEAAYYPGSLFLLGSWYKREELGVRCAILYGGLQVGGAISGLISAGIESGLNGALGIPAWRWIFIIEGSITVFIALCAIFIIPDFPSNTRWLSADERAVAEWRLIRDAGQVDEVAESWSDGFKMAFTDWRTYAFCAINQCVFVSTSTQNFLPSIVATLGFNKIDTLLLTVPPYVVCLITSVLNNWSADRTRNSSFHSMWPLVVSIIAGIISASTLEKGARYFAMILLMVGGHSANTVVAAWAQKTLLRPRIKRAAAIAFINACGNIAQIWTPYIYPDSAAPRYVMAMSINGGFALAGIIMMYGLRLTLRRANRKLDERAARGSITGENGLRDVVGLGGASAVSPGDFRYTT</sequence>
<accession>A0A6A6CN37</accession>
<dbReference type="PANTHER" id="PTHR43791:SF92">
    <property type="entry name" value="AGL026WP"/>
    <property type="match status" value="1"/>
</dbReference>
<gene>
    <name evidence="8" type="ORF">M409DRAFT_66068</name>
</gene>
<keyword evidence="3 6" id="KW-0812">Transmembrane</keyword>
<dbReference type="PANTHER" id="PTHR43791">
    <property type="entry name" value="PERMEASE-RELATED"/>
    <property type="match status" value="1"/>
</dbReference>
<evidence type="ECO:0000256" key="3">
    <source>
        <dbReference type="ARBA" id="ARBA00022692"/>
    </source>
</evidence>
<proteinExistence type="predicted"/>
<evidence type="ECO:0000313" key="8">
    <source>
        <dbReference type="EMBL" id="KAF2167550.1"/>
    </source>
</evidence>
<dbReference type="GeneID" id="54570044"/>
<evidence type="ECO:0000256" key="2">
    <source>
        <dbReference type="ARBA" id="ARBA00022448"/>
    </source>
</evidence>
<keyword evidence="2" id="KW-0813">Transport</keyword>
<evidence type="ECO:0000313" key="9">
    <source>
        <dbReference type="Proteomes" id="UP000799537"/>
    </source>
</evidence>
<reference evidence="8" key="1">
    <citation type="journal article" date="2020" name="Stud. Mycol.">
        <title>101 Dothideomycetes genomes: a test case for predicting lifestyles and emergence of pathogens.</title>
        <authorList>
            <person name="Haridas S."/>
            <person name="Albert R."/>
            <person name="Binder M."/>
            <person name="Bloem J."/>
            <person name="Labutti K."/>
            <person name="Salamov A."/>
            <person name="Andreopoulos B."/>
            <person name="Baker S."/>
            <person name="Barry K."/>
            <person name="Bills G."/>
            <person name="Bluhm B."/>
            <person name="Cannon C."/>
            <person name="Castanera R."/>
            <person name="Culley D."/>
            <person name="Daum C."/>
            <person name="Ezra D."/>
            <person name="Gonzalez J."/>
            <person name="Henrissat B."/>
            <person name="Kuo A."/>
            <person name="Liang C."/>
            <person name="Lipzen A."/>
            <person name="Lutzoni F."/>
            <person name="Magnuson J."/>
            <person name="Mondo S."/>
            <person name="Nolan M."/>
            <person name="Ohm R."/>
            <person name="Pangilinan J."/>
            <person name="Park H.-J."/>
            <person name="Ramirez L."/>
            <person name="Alfaro M."/>
            <person name="Sun H."/>
            <person name="Tritt A."/>
            <person name="Yoshinaga Y."/>
            <person name="Zwiers L.-H."/>
            <person name="Turgeon B."/>
            <person name="Goodwin S."/>
            <person name="Spatafora J."/>
            <person name="Crous P."/>
            <person name="Grigoriev I."/>
        </authorList>
    </citation>
    <scope>NUCLEOTIDE SEQUENCE</scope>
    <source>
        <strain evidence="8">ATCC 36951</strain>
    </source>
</reference>